<keyword evidence="7" id="KW-1185">Reference proteome</keyword>
<keyword evidence="3" id="KW-0645">Protease</keyword>
<keyword evidence="4" id="KW-0378">Hydrolase</keyword>
<keyword evidence="2" id="KW-0121">Carboxypeptidase</keyword>
<sequence length="422" mass="46333">MESGPCVAQPDNNSTEINPWSFNNHVNILYIDQPNFVGFSYDVIEDGLVEIVTGNVYPEAGPGNATSWPGKFGSQDVARTALTARMPPKYFHRLPLNILSTQRANLVLKYAGYFTTTVFAFFQRQNVKLAAGNLDKKKYHHLKLDTLGITNGCVDLAIQARSYPEIAYNNTYNVSFIPKVIYEEAMLNFTKTGGCLDQIAQCRTLCNEFDPDYTGGNETVTEICALGTQWCATYVEGAYLATGRSSFDLSHLVADPWPPAYPDAFFNQPWVREDLGVPLNFTPSSNLVTETLFSTGDPIKQNISDLDYILSSGIKVALVHGDGDYVCNRIGGEALALAAEYNDSARFRSSGYETITTNSSYMGGVVRQAGTLSFSRVFQGGHSVSSYQPETVYRIFMGTMFGLDVATGKVNVLSAIHIKIGT</sequence>
<dbReference type="GeneID" id="25292285"/>
<evidence type="ECO:0000256" key="4">
    <source>
        <dbReference type="ARBA" id="ARBA00022801"/>
    </source>
</evidence>
<protein>
    <recommendedName>
        <fullName evidence="8">Carboxypeptidase</fullName>
    </recommendedName>
</protein>
<evidence type="ECO:0000313" key="7">
    <source>
        <dbReference type="Proteomes" id="UP000053617"/>
    </source>
</evidence>
<gene>
    <name evidence="6" type="ORF">Z518_04214</name>
</gene>
<evidence type="ECO:0000256" key="3">
    <source>
        <dbReference type="ARBA" id="ARBA00022670"/>
    </source>
</evidence>
<dbReference type="InterPro" id="IPR001563">
    <property type="entry name" value="Peptidase_S10"/>
</dbReference>
<dbReference type="SUPFAM" id="SSF53474">
    <property type="entry name" value="alpha/beta-Hydrolases"/>
    <property type="match status" value="1"/>
</dbReference>
<dbReference type="OrthoDB" id="443318at2759"/>
<keyword evidence="5" id="KW-0325">Glycoprotein</keyword>
<dbReference type="GO" id="GO:0006508">
    <property type="term" value="P:proteolysis"/>
    <property type="evidence" value="ECO:0007669"/>
    <property type="project" value="UniProtKB-KW"/>
</dbReference>
<dbReference type="RefSeq" id="XP_013273375.1">
    <property type="nucleotide sequence ID" value="XM_013417921.1"/>
</dbReference>
<reference evidence="6 7" key="1">
    <citation type="submission" date="2015-01" db="EMBL/GenBank/DDBJ databases">
        <title>The Genome Sequence of Rhinocladiella mackenzie CBS 650.93.</title>
        <authorList>
            <consortium name="The Broad Institute Genomics Platform"/>
            <person name="Cuomo C."/>
            <person name="de Hoog S."/>
            <person name="Gorbushina A."/>
            <person name="Stielow B."/>
            <person name="Teixiera M."/>
            <person name="Abouelleil A."/>
            <person name="Chapman S.B."/>
            <person name="Priest M."/>
            <person name="Young S.K."/>
            <person name="Wortman J."/>
            <person name="Nusbaum C."/>
            <person name="Birren B."/>
        </authorList>
    </citation>
    <scope>NUCLEOTIDE SEQUENCE [LARGE SCALE GENOMIC DNA]</scope>
    <source>
        <strain evidence="6 7">CBS 650.93</strain>
    </source>
</reference>
<dbReference type="InterPro" id="IPR029058">
    <property type="entry name" value="AB_hydrolase_fold"/>
</dbReference>
<dbReference type="Proteomes" id="UP000053617">
    <property type="component" value="Unassembled WGS sequence"/>
</dbReference>
<dbReference type="Pfam" id="PF00450">
    <property type="entry name" value="Peptidase_S10"/>
    <property type="match status" value="2"/>
</dbReference>
<proteinExistence type="inferred from homology"/>
<dbReference type="PRINTS" id="PR00724">
    <property type="entry name" value="CRBOXYPTASEC"/>
</dbReference>
<organism evidence="6 7">
    <name type="scientific">Rhinocladiella mackenziei CBS 650.93</name>
    <dbReference type="NCBI Taxonomy" id="1442369"/>
    <lineage>
        <taxon>Eukaryota</taxon>
        <taxon>Fungi</taxon>
        <taxon>Dikarya</taxon>
        <taxon>Ascomycota</taxon>
        <taxon>Pezizomycotina</taxon>
        <taxon>Eurotiomycetes</taxon>
        <taxon>Chaetothyriomycetidae</taxon>
        <taxon>Chaetothyriales</taxon>
        <taxon>Herpotrichiellaceae</taxon>
        <taxon>Rhinocladiella</taxon>
    </lineage>
</organism>
<comment type="similarity">
    <text evidence="1">Belongs to the peptidase S10 family.</text>
</comment>
<evidence type="ECO:0000256" key="5">
    <source>
        <dbReference type="ARBA" id="ARBA00023180"/>
    </source>
</evidence>
<dbReference type="VEuPathDB" id="FungiDB:Z518_04214"/>
<dbReference type="Gene3D" id="3.40.50.1820">
    <property type="entry name" value="alpha/beta hydrolase"/>
    <property type="match status" value="2"/>
</dbReference>
<dbReference type="HOGENOM" id="CLU_008523_10_3_1"/>
<dbReference type="GO" id="GO:0004185">
    <property type="term" value="F:serine-type carboxypeptidase activity"/>
    <property type="evidence" value="ECO:0007669"/>
    <property type="project" value="InterPro"/>
</dbReference>
<evidence type="ECO:0000256" key="2">
    <source>
        <dbReference type="ARBA" id="ARBA00022645"/>
    </source>
</evidence>
<accession>A0A0D2IKJ3</accession>
<evidence type="ECO:0000313" key="6">
    <source>
        <dbReference type="EMBL" id="KIX06239.1"/>
    </source>
</evidence>
<name>A0A0D2IKJ3_9EURO</name>
<evidence type="ECO:0000256" key="1">
    <source>
        <dbReference type="ARBA" id="ARBA00009431"/>
    </source>
</evidence>
<evidence type="ECO:0008006" key="8">
    <source>
        <dbReference type="Google" id="ProtNLM"/>
    </source>
</evidence>
<dbReference type="AlphaFoldDB" id="A0A0D2IKJ3"/>
<dbReference type="EMBL" id="KN847477">
    <property type="protein sequence ID" value="KIX06239.1"/>
    <property type="molecule type" value="Genomic_DNA"/>
</dbReference>